<dbReference type="OrthoDB" id="9789463at2"/>
<evidence type="ECO:0000256" key="2">
    <source>
        <dbReference type="ARBA" id="ARBA00006929"/>
    </source>
</evidence>
<dbReference type="AlphaFoldDB" id="A0A328YSY9"/>
<dbReference type="PRINTS" id="PR01008">
    <property type="entry name" value="FLGLRINGFLGH"/>
</dbReference>
<dbReference type="PANTHER" id="PTHR34933:SF1">
    <property type="entry name" value="FLAGELLAR L-RING PROTEIN"/>
    <property type="match status" value="1"/>
</dbReference>
<keyword evidence="6 7" id="KW-0998">Cell outer membrane</keyword>
<reference evidence="10 11" key="1">
    <citation type="submission" date="2018-06" db="EMBL/GenBank/DDBJ databases">
        <title>Genomic Encyclopedia of Archaeal and Bacterial Type Strains, Phase II (KMG-II): from individual species to whole genera.</title>
        <authorList>
            <person name="Goeker M."/>
        </authorList>
    </citation>
    <scope>NUCLEOTIDE SEQUENCE [LARGE SCALE GENOMIC DNA]</scope>
    <source>
        <strain evidence="10 11">CFPB 3232</strain>
    </source>
</reference>
<proteinExistence type="inferred from homology"/>
<evidence type="ECO:0000256" key="7">
    <source>
        <dbReference type="HAMAP-Rule" id="MF_00415"/>
    </source>
</evidence>
<comment type="similarity">
    <text evidence="2 7">Belongs to the FlgH family.</text>
</comment>
<comment type="function">
    <text evidence="1 7">Assembles around the rod to form the L-ring and probably protects the motor/basal body from shearing forces during rotation.</text>
</comment>
<dbReference type="InterPro" id="IPR000527">
    <property type="entry name" value="Flag_Lring"/>
</dbReference>
<dbReference type="NCBIfam" id="NF001304">
    <property type="entry name" value="PRK00249.1-4"/>
    <property type="match status" value="1"/>
</dbReference>
<name>A0A328YSY9_9BURK</name>
<keyword evidence="7" id="KW-0449">Lipoprotein</keyword>
<dbReference type="PANTHER" id="PTHR34933">
    <property type="entry name" value="FLAGELLAR L-RING PROTEIN"/>
    <property type="match status" value="1"/>
</dbReference>
<accession>A0A328YSY9</accession>
<sequence>MARPGPLLLAAGAALLLAGCAAMEPPQPPQPQFVEPFPQPPAQAAGRSGGGVYAPQTPWLLTSDSRAFRPGDVLTVVLQETTQASKRAGTQFGKESSLGISPTVIAGNSIKTDISAGASNTFNGSSSSTQQNTLQGAITVIVHRVLPNGLLLIQGEKSLYLNQGEELIRVTGYVRAGDIDTENRVSSQRIANANIVYSGRGTLADANSAGWLSRFFVSPWMPF</sequence>
<keyword evidence="10" id="KW-0966">Cell projection</keyword>
<evidence type="ECO:0000256" key="8">
    <source>
        <dbReference type="SAM" id="MobiDB-lite"/>
    </source>
</evidence>
<keyword evidence="3 7" id="KW-0732">Signal</keyword>
<evidence type="ECO:0000313" key="10">
    <source>
        <dbReference type="EMBL" id="RAR76830.1"/>
    </source>
</evidence>
<dbReference type="Pfam" id="PF02107">
    <property type="entry name" value="FlgH"/>
    <property type="match status" value="1"/>
</dbReference>
<feature type="region of interest" description="Disordered" evidence="8">
    <location>
        <begin position="27"/>
        <end position="50"/>
    </location>
</feature>
<evidence type="ECO:0000313" key="11">
    <source>
        <dbReference type="Proteomes" id="UP000248856"/>
    </source>
</evidence>
<evidence type="ECO:0000256" key="9">
    <source>
        <dbReference type="SAM" id="SignalP"/>
    </source>
</evidence>
<dbReference type="HAMAP" id="MF_00415">
    <property type="entry name" value="FlgH"/>
    <property type="match status" value="1"/>
</dbReference>
<dbReference type="Proteomes" id="UP000248856">
    <property type="component" value="Unassembled WGS sequence"/>
</dbReference>
<evidence type="ECO:0000256" key="6">
    <source>
        <dbReference type="ARBA" id="ARBA00023237"/>
    </source>
</evidence>
<evidence type="ECO:0000256" key="4">
    <source>
        <dbReference type="ARBA" id="ARBA00023136"/>
    </source>
</evidence>
<protein>
    <recommendedName>
        <fullName evidence="7">Flagellar L-ring protein</fullName>
    </recommendedName>
    <alternativeName>
        <fullName evidence="7">Basal body L-ring protein</fullName>
    </alternativeName>
</protein>
<comment type="subunit">
    <text evidence="7">The basal body constitutes a major portion of the flagellar organelle and consists of four rings (L,P,S, and M) mounted on a central rod.</text>
</comment>
<keyword evidence="5 7" id="KW-0975">Bacterial flagellum</keyword>
<keyword evidence="10" id="KW-0969">Cilium</keyword>
<dbReference type="EMBL" id="QLTA01000042">
    <property type="protein sequence ID" value="RAR76830.1"/>
    <property type="molecule type" value="Genomic_DNA"/>
</dbReference>
<organism evidence="10 11">
    <name type="scientific">Paracidovorax anthurii</name>
    <dbReference type="NCBI Taxonomy" id="78229"/>
    <lineage>
        <taxon>Bacteria</taxon>
        <taxon>Pseudomonadati</taxon>
        <taxon>Pseudomonadota</taxon>
        <taxon>Betaproteobacteria</taxon>
        <taxon>Burkholderiales</taxon>
        <taxon>Comamonadaceae</taxon>
        <taxon>Paracidovorax</taxon>
    </lineage>
</organism>
<comment type="caution">
    <text evidence="10">The sequence shown here is derived from an EMBL/GenBank/DDBJ whole genome shotgun (WGS) entry which is preliminary data.</text>
</comment>
<dbReference type="GO" id="GO:0009427">
    <property type="term" value="C:bacterial-type flagellum basal body, distal rod, L ring"/>
    <property type="evidence" value="ECO:0007669"/>
    <property type="project" value="InterPro"/>
</dbReference>
<dbReference type="GO" id="GO:0003774">
    <property type="term" value="F:cytoskeletal motor activity"/>
    <property type="evidence" value="ECO:0007669"/>
    <property type="project" value="InterPro"/>
</dbReference>
<comment type="subcellular location">
    <subcellularLocation>
        <location evidence="7">Cell outer membrane</location>
        <topology evidence="7">Lipid-anchor</topology>
    </subcellularLocation>
    <subcellularLocation>
        <location evidence="7">Bacterial flagellum basal body</location>
    </subcellularLocation>
</comment>
<dbReference type="GO" id="GO:0071973">
    <property type="term" value="P:bacterial-type flagellum-dependent cell motility"/>
    <property type="evidence" value="ECO:0007669"/>
    <property type="project" value="InterPro"/>
</dbReference>
<feature type="compositionally biased region" description="Pro residues" evidence="8">
    <location>
        <begin position="27"/>
        <end position="41"/>
    </location>
</feature>
<evidence type="ECO:0000256" key="1">
    <source>
        <dbReference type="ARBA" id="ARBA00002591"/>
    </source>
</evidence>
<keyword evidence="10" id="KW-0282">Flagellum</keyword>
<feature type="signal peptide" evidence="9">
    <location>
        <begin position="1"/>
        <end position="23"/>
    </location>
</feature>
<keyword evidence="4 7" id="KW-0472">Membrane</keyword>
<dbReference type="PROSITE" id="PS51257">
    <property type="entry name" value="PROKAR_LIPOPROTEIN"/>
    <property type="match status" value="1"/>
</dbReference>
<keyword evidence="11" id="KW-1185">Reference proteome</keyword>
<evidence type="ECO:0000256" key="5">
    <source>
        <dbReference type="ARBA" id="ARBA00023143"/>
    </source>
</evidence>
<gene>
    <name evidence="7" type="primary">flgH</name>
    <name evidence="10" type="ORF">AX018_104212</name>
</gene>
<dbReference type="GO" id="GO:0009279">
    <property type="term" value="C:cell outer membrane"/>
    <property type="evidence" value="ECO:0007669"/>
    <property type="project" value="UniProtKB-SubCell"/>
</dbReference>
<dbReference type="RefSeq" id="WP_111880006.1">
    <property type="nucleotide sequence ID" value="NZ_CBCSGC010000044.1"/>
</dbReference>
<feature type="chain" id="PRO_5016291173" description="Flagellar L-ring protein" evidence="9">
    <location>
        <begin position="24"/>
        <end position="223"/>
    </location>
</feature>
<evidence type="ECO:0000256" key="3">
    <source>
        <dbReference type="ARBA" id="ARBA00022729"/>
    </source>
</evidence>